<evidence type="ECO:0008006" key="4">
    <source>
        <dbReference type="Google" id="ProtNLM"/>
    </source>
</evidence>
<evidence type="ECO:0000256" key="1">
    <source>
        <dbReference type="SAM" id="Phobius"/>
    </source>
</evidence>
<organism evidence="2 3">
    <name type="scientific">Anopheles minimus</name>
    <dbReference type="NCBI Taxonomy" id="112268"/>
    <lineage>
        <taxon>Eukaryota</taxon>
        <taxon>Metazoa</taxon>
        <taxon>Ecdysozoa</taxon>
        <taxon>Arthropoda</taxon>
        <taxon>Hexapoda</taxon>
        <taxon>Insecta</taxon>
        <taxon>Pterygota</taxon>
        <taxon>Neoptera</taxon>
        <taxon>Endopterygota</taxon>
        <taxon>Diptera</taxon>
        <taxon>Nematocera</taxon>
        <taxon>Culicoidea</taxon>
        <taxon>Culicidae</taxon>
        <taxon>Anophelinae</taxon>
        <taxon>Anopheles</taxon>
    </lineage>
</organism>
<name>A0A182W0S5_9DIPT</name>
<evidence type="ECO:0000313" key="3">
    <source>
        <dbReference type="Proteomes" id="UP000075920"/>
    </source>
</evidence>
<dbReference type="VEuPathDB" id="VectorBase:AMIN003934"/>
<reference evidence="2" key="2">
    <citation type="submission" date="2020-05" db="UniProtKB">
        <authorList>
            <consortium name="EnsemblMetazoa"/>
        </authorList>
    </citation>
    <scope>IDENTIFICATION</scope>
    <source>
        <strain evidence="2">MINIMUS1</strain>
    </source>
</reference>
<keyword evidence="1" id="KW-0812">Transmembrane</keyword>
<reference evidence="3" key="1">
    <citation type="submission" date="2013-03" db="EMBL/GenBank/DDBJ databases">
        <title>The Genome Sequence of Anopheles minimus MINIMUS1.</title>
        <authorList>
            <consortium name="The Broad Institute Genomics Platform"/>
            <person name="Neafsey D.E."/>
            <person name="Walton C."/>
            <person name="Walker B."/>
            <person name="Young S.K."/>
            <person name="Zeng Q."/>
            <person name="Gargeya S."/>
            <person name="Fitzgerald M."/>
            <person name="Haas B."/>
            <person name="Abouelleil A."/>
            <person name="Allen A.W."/>
            <person name="Alvarado L."/>
            <person name="Arachchi H.M."/>
            <person name="Berlin A.M."/>
            <person name="Chapman S.B."/>
            <person name="Gainer-Dewar J."/>
            <person name="Goldberg J."/>
            <person name="Griggs A."/>
            <person name="Gujja S."/>
            <person name="Hansen M."/>
            <person name="Howarth C."/>
            <person name="Imamovic A."/>
            <person name="Ireland A."/>
            <person name="Larimer J."/>
            <person name="McCowan C."/>
            <person name="Murphy C."/>
            <person name="Pearson M."/>
            <person name="Poon T.W."/>
            <person name="Priest M."/>
            <person name="Roberts A."/>
            <person name="Saif S."/>
            <person name="Shea T."/>
            <person name="Sisk P."/>
            <person name="Sykes S."/>
            <person name="Wortman J."/>
            <person name="Nusbaum C."/>
            <person name="Birren B."/>
        </authorList>
    </citation>
    <scope>NUCLEOTIDE SEQUENCE [LARGE SCALE GENOMIC DNA]</scope>
    <source>
        <strain evidence="3">MINIMUS1</strain>
    </source>
</reference>
<keyword evidence="1" id="KW-1133">Transmembrane helix</keyword>
<keyword evidence="1" id="KW-0472">Membrane</keyword>
<protein>
    <recommendedName>
        <fullName evidence="4">Chitin-binding type-2 domain-containing protein</fullName>
    </recommendedName>
</protein>
<dbReference type="AlphaFoldDB" id="A0A182W0S5"/>
<sequence>MFTNRTVLSVGQEQLEFFYKNQQMKFLWFITFLLALVGMIAGDACPKGFKAQNNQCVSQRPVHGDCPKGSTYSAKVNLCVHN</sequence>
<accession>A0A182W0S5</accession>
<proteinExistence type="predicted"/>
<feature type="transmembrane region" description="Helical" evidence="1">
    <location>
        <begin position="26"/>
        <end position="45"/>
    </location>
</feature>
<keyword evidence="3" id="KW-1185">Reference proteome</keyword>
<dbReference type="Proteomes" id="UP000075920">
    <property type="component" value="Unassembled WGS sequence"/>
</dbReference>
<dbReference type="EnsemblMetazoa" id="AMIN003934-RA">
    <property type="protein sequence ID" value="AMIN003934-PA"/>
    <property type="gene ID" value="AMIN003934"/>
</dbReference>
<evidence type="ECO:0000313" key="2">
    <source>
        <dbReference type="EnsemblMetazoa" id="AMIN003934-PA"/>
    </source>
</evidence>